<dbReference type="PANTHER" id="PTHR10953">
    <property type="entry name" value="UBIQUITIN-ACTIVATING ENZYME E1"/>
    <property type="match status" value="1"/>
</dbReference>
<sequence>MRASDRYIRQESLKVFGPENQNKLRSSKVLIVGLGGLGIPVAQYLNAIGVGTLGLVENDSISLHNLQRQVLYAESDIGKAKLAICLSRLQKQNSETIINTYATFLTSKNALDIIKDYDIIVDATDNFETRYLINDSCVILNKTFVYGALHSFEGQVSVFNYKKGPTYRCLYPVVPSEAEIPNCDENGVLGVLPGIIGTLQALEVVKVITEIGEVLSGKLLLFDGLSLNTRKINFKSRLESFEIKQLQEDYSLKGCSIEFEIIPEKFEKLLMTQDVQLIDVRKPEEFASNHLEKAINIPLSDFNDNTQKIDLSRPVYIICQSGKRSIQALNKLQNYHSKAIVFSVAGGMNKFQKLCH</sequence>
<dbReference type="InterPro" id="IPR035985">
    <property type="entry name" value="Ubiquitin-activating_enz"/>
</dbReference>
<accession>A0ABU3BH75</accession>
<proteinExistence type="predicted"/>
<organism evidence="2 3">
    <name type="scientific">Croceitalea vernalis</name>
    <dbReference type="NCBI Taxonomy" id="3075599"/>
    <lineage>
        <taxon>Bacteria</taxon>
        <taxon>Pseudomonadati</taxon>
        <taxon>Bacteroidota</taxon>
        <taxon>Flavobacteriia</taxon>
        <taxon>Flavobacteriales</taxon>
        <taxon>Flavobacteriaceae</taxon>
        <taxon>Croceitalea</taxon>
    </lineage>
</organism>
<evidence type="ECO:0000259" key="1">
    <source>
        <dbReference type="PROSITE" id="PS50206"/>
    </source>
</evidence>
<evidence type="ECO:0000313" key="3">
    <source>
        <dbReference type="Proteomes" id="UP001250662"/>
    </source>
</evidence>
<dbReference type="Gene3D" id="3.40.50.720">
    <property type="entry name" value="NAD(P)-binding Rossmann-like Domain"/>
    <property type="match status" value="1"/>
</dbReference>
<comment type="caution">
    <text evidence="2">The sequence shown here is derived from an EMBL/GenBank/DDBJ whole genome shotgun (WGS) entry which is preliminary data.</text>
</comment>
<dbReference type="InterPro" id="IPR045886">
    <property type="entry name" value="ThiF/MoeB/HesA"/>
</dbReference>
<dbReference type="PROSITE" id="PS50206">
    <property type="entry name" value="RHODANESE_3"/>
    <property type="match status" value="1"/>
</dbReference>
<dbReference type="EMBL" id="JAVRHU010000002">
    <property type="protein sequence ID" value="MDT0621514.1"/>
    <property type="molecule type" value="Genomic_DNA"/>
</dbReference>
<protein>
    <submittedName>
        <fullName evidence="2">HesA/MoeB/ThiF family protein</fullName>
    </submittedName>
</protein>
<dbReference type="SUPFAM" id="SSF69572">
    <property type="entry name" value="Activating enzymes of the ubiquitin-like proteins"/>
    <property type="match status" value="1"/>
</dbReference>
<dbReference type="InterPro" id="IPR001763">
    <property type="entry name" value="Rhodanese-like_dom"/>
</dbReference>
<dbReference type="Proteomes" id="UP001250662">
    <property type="component" value="Unassembled WGS sequence"/>
</dbReference>
<dbReference type="Pfam" id="PF00899">
    <property type="entry name" value="ThiF"/>
    <property type="match status" value="1"/>
</dbReference>
<dbReference type="InterPro" id="IPR000594">
    <property type="entry name" value="ThiF_NAD_FAD-bd"/>
</dbReference>
<dbReference type="Gene3D" id="3.40.250.10">
    <property type="entry name" value="Rhodanese-like domain"/>
    <property type="match status" value="1"/>
</dbReference>
<dbReference type="InterPro" id="IPR036873">
    <property type="entry name" value="Rhodanese-like_dom_sf"/>
</dbReference>
<keyword evidence="3" id="KW-1185">Reference proteome</keyword>
<feature type="domain" description="Rhodanese" evidence="1">
    <location>
        <begin position="271"/>
        <end position="356"/>
    </location>
</feature>
<dbReference type="CDD" id="cd00757">
    <property type="entry name" value="ThiF_MoeB_HesA_family"/>
    <property type="match status" value="1"/>
</dbReference>
<dbReference type="SMART" id="SM00450">
    <property type="entry name" value="RHOD"/>
    <property type="match status" value="1"/>
</dbReference>
<dbReference type="CDD" id="cd00158">
    <property type="entry name" value="RHOD"/>
    <property type="match status" value="1"/>
</dbReference>
<reference evidence="2 3" key="1">
    <citation type="submission" date="2023-09" db="EMBL/GenBank/DDBJ databases">
        <authorList>
            <person name="Rey-Velasco X."/>
        </authorList>
    </citation>
    <scope>NUCLEOTIDE SEQUENCE [LARGE SCALE GENOMIC DNA]</scope>
    <source>
        <strain evidence="2 3">P007</strain>
    </source>
</reference>
<name>A0ABU3BH75_9FLAO</name>
<dbReference type="RefSeq" id="WP_311385137.1">
    <property type="nucleotide sequence ID" value="NZ_JAVRHU010000002.1"/>
</dbReference>
<evidence type="ECO:0000313" key="2">
    <source>
        <dbReference type="EMBL" id="MDT0621514.1"/>
    </source>
</evidence>
<gene>
    <name evidence="2" type="ORF">RM520_07750</name>
</gene>
<dbReference type="PANTHER" id="PTHR10953:SF102">
    <property type="entry name" value="ADENYLYLTRANSFERASE AND SULFURTRANSFERASE MOCS3"/>
    <property type="match status" value="1"/>
</dbReference>
<dbReference type="Pfam" id="PF00581">
    <property type="entry name" value="Rhodanese"/>
    <property type="match status" value="1"/>
</dbReference>